<protein>
    <submittedName>
        <fullName evidence="1">Uncharacterized protein</fullName>
    </submittedName>
</protein>
<accession>A0A212C3Q0</accession>
<comment type="caution">
    <text evidence="1">The sequence shown here is derived from an EMBL/GenBank/DDBJ whole genome shotgun (WGS) entry which is preliminary data.</text>
</comment>
<gene>
    <name evidence="1" type="ORF">Celaphus_00019470</name>
</gene>
<dbReference type="AlphaFoldDB" id="A0A212C3Q0"/>
<evidence type="ECO:0000313" key="1">
    <source>
        <dbReference type="EMBL" id="OWK00590.1"/>
    </source>
</evidence>
<proteinExistence type="predicted"/>
<evidence type="ECO:0000313" key="2">
    <source>
        <dbReference type="Proteomes" id="UP000242450"/>
    </source>
</evidence>
<name>A0A212C3Q0_CEREH</name>
<sequence>MDSALDIIVSVNEIWFIASIDLAWMVQRDHLGSEASCFHRWVTFSVSRHIATVDIFERHVLDTEGPLGRPLLEAS</sequence>
<organism evidence="1 2">
    <name type="scientific">Cervus elaphus hippelaphus</name>
    <name type="common">European red deer</name>
    <dbReference type="NCBI Taxonomy" id="46360"/>
    <lineage>
        <taxon>Eukaryota</taxon>
        <taxon>Metazoa</taxon>
        <taxon>Chordata</taxon>
        <taxon>Craniata</taxon>
        <taxon>Vertebrata</taxon>
        <taxon>Euteleostomi</taxon>
        <taxon>Mammalia</taxon>
        <taxon>Eutheria</taxon>
        <taxon>Laurasiatheria</taxon>
        <taxon>Artiodactyla</taxon>
        <taxon>Ruminantia</taxon>
        <taxon>Pecora</taxon>
        <taxon>Cervidae</taxon>
        <taxon>Cervinae</taxon>
        <taxon>Cervus</taxon>
    </lineage>
</organism>
<keyword evidence="2" id="KW-1185">Reference proteome</keyword>
<reference evidence="1 2" key="1">
    <citation type="journal article" date="2018" name="Mol. Genet. Genomics">
        <title>The red deer Cervus elaphus genome CerEla1.0: sequencing, annotating, genes, and chromosomes.</title>
        <authorList>
            <person name="Bana N.A."/>
            <person name="Nyiri A."/>
            <person name="Nagy J."/>
            <person name="Frank K."/>
            <person name="Nagy T."/>
            <person name="Steger V."/>
            <person name="Schiller M."/>
            <person name="Lakatos P."/>
            <person name="Sugar L."/>
            <person name="Horn P."/>
            <person name="Barta E."/>
            <person name="Orosz L."/>
        </authorList>
    </citation>
    <scope>NUCLEOTIDE SEQUENCE [LARGE SCALE GENOMIC DNA]</scope>
    <source>
        <strain evidence="1">Hungarian</strain>
    </source>
</reference>
<dbReference type="Proteomes" id="UP000242450">
    <property type="component" value="Chromosome 31"/>
</dbReference>
<dbReference type="EMBL" id="MKHE01000031">
    <property type="protein sequence ID" value="OWK00590.1"/>
    <property type="molecule type" value="Genomic_DNA"/>
</dbReference>